<dbReference type="InterPro" id="IPR006059">
    <property type="entry name" value="SBP"/>
</dbReference>
<dbReference type="InterPro" id="IPR050490">
    <property type="entry name" value="Bact_solute-bd_prot1"/>
</dbReference>
<dbReference type="PANTHER" id="PTHR43649">
    <property type="entry name" value="ARABINOSE-BINDING PROTEIN-RELATED"/>
    <property type="match status" value="1"/>
</dbReference>
<proteinExistence type="inferred from homology"/>
<name>A0A4R5KUA5_9BACL</name>
<dbReference type="Gene3D" id="3.40.190.10">
    <property type="entry name" value="Periplasmic binding protein-like II"/>
    <property type="match status" value="2"/>
</dbReference>
<protein>
    <submittedName>
        <fullName evidence="4">Carbohydrate ABC transporter substrate-binding protein</fullName>
    </submittedName>
</protein>
<dbReference type="AlphaFoldDB" id="A0A4R5KUA5"/>
<comment type="similarity">
    <text evidence="1">Belongs to the bacterial solute-binding protein 1 family.</text>
</comment>
<evidence type="ECO:0000256" key="1">
    <source>
        <dbReference type="ARBA" id="ARBA00008520"/>
    </source>
</evidence>
<dbReference type="Proteomes" id="UP000295636">
    <property type="component" value="Unassembled WGS sequence"/>
</dbReference>
<feature type="chain" id="PRO_5038796872" evidence="3">
    <location>
        <begin position="28"/>
        <end position="432"/>
    </location>
</feature>
<gene>
    <name evidence="4" type="ORF">E1757_06525</name>
</gene>
<evidence type="ECO:0000256" key="3">
    <source>
        <dbReference type="SAM" id="SignalP"/>
    </source>
</evidence>
<feature type="signal peptide" evidence="3">
    <location>
        <begin position="1"/>
        <end position="27"/>
    </location>
</feature>
<reference evidence="4 5" key="1">
    <citation type="submission" date="2019-03" db="EMBL/GenBank/DDBJ databases">
        <title>This is whole genome sequence of Paenibacillus sp MS74 strain.</title>
        <authorList>
            <person name="Trinh H.N."/>
        </authorList>
    </citation>
    <scope>NUCLEOTIDE SEQUENCE [LARGE SCALE GENOMIC DNA]</scope>
    <source>
        <strain evidence="4 5">MS74</strain>
    </source>
</reference>
<dbReference type="PROSITE" id="PS51257">
    <property type="entry name" value="PROKAR_LIPOPROTEIN"/>
    <property type="match status" value="1"/>
</dbReference>
<dbReference type="PANTHER" id="PTHR43649:SF29">
    <property type="entry name" value="OSMOPROTECTIVE COMPOUNDS-BINDING PROTEIN GGTB"/>
    <property type="match status" value="1"/>
</dbReference>
<comment type="caution">
    <text evidence="4">The sequence shown here is derived from an EMBL/GenBank/DDBJ whole genome shotgun (WGS) entry which is preliminary data.</text>
</comment>
<dbReference type="RefSeq" id="WP_133226036.1">
    <property type="nucleotide sequence ID" value="NZ_SMRT01000002.1"/>
</dbReference>
<sequence>MKKPGLVGLSLLLTGSFVLGCSSPQNSANSKGGENKADQPAKKIVVELWTLTGNPADAAEAVKKEFIKEHPNIEIKLSTRATDPHKEALRVAAASGKLPDMWYNWGGTLGSYYPENGFTLDLTEYAKKNNWDQKYLKSTLDLATLSGQLSGVPQHVRGMGIYYRKDIFEKYKLLEPKTFDDFEKILKTLKENGITPISTAGKGGWLTMRFMESLIEHYAGSSLNDGLKSFKESWDNPKVVAAYKKWKEWSDNGYFPKGFLTLDPTETKIAFYKATAAMVLENPTFDVTMNKDQQDLNLYGYFPFPTDQTPLRISSYVDMYQINKKSSPEVQEAAIQFAEFSVNPKTAEKLGSILNPPLASIGAPITSDMPHLKKFVQALEGGTYLITDQALPQEIIQKFFQAQDSIVTGDMTPERAAKFMQEEVEKYKVNKK</sequence>
<keyword evidence="2" id="KW-0813">Transport</keyword>
<dbReference type="EMBL" id="SMRT01000002">
    <property type="protein sequence ID" value="TDF99499.1"/>
    <property type="molecule type" value="Genomic_DNA"/>
</dbReference>
<evidence type="ECO:0000256" key="2">
    <source>
        <dbReference type="ARBA" id="ARBA00022448"/>
    </source>
</evidence>
<evidence type="ECO:0000313" key="5">
    <source>
        <dbReference type="Proteomes" id="UP000295636"/>
    </source>
</evidence>
<dbReference type="Pfam" id="PF01547">
    <property type="entry name" value="SBP_bac_1"/>
    <property type="match status" value="1"/>
</dbReference>
<keyword evidence="5" id="KW-1185">Reference proteome</keyword>
<evidence type="ECO:0000313" key="4">
    <source>
        <dbReference type="EMBL" id="TDF99499.1"/>
    </source>
</evidence>
<organism evidence="4 5">
    <name type="scientific">Paenibacillus piri</name>
    <dbReference type="NCBI Taxonomy" id="2547395"/>
    <lineage>
        <taxon>Bacteria</taxon>
        <taxon>Bacillati</taxon>
        <taxon>Bacillota</taxon>
        <taxon>Bacilli</taxon>
        <taxon>Bacillales</taxon>
        <taxon>Paenibacillaceae</taxon>
        <taxon>Paenibacillus</taxon>
    </lineage>
</organism>
<dbReference type="OrthoDB" id="9798191at2"/>
<dbReference type="SUPFAM" id="SSF53850">
    <property type="entry name" value="Periplasmic binding protein-like II"/>
    <property type="match status" value="1"/>
</dbReference>
<accession>A0A4R5KUA5</accession>
<keyword evidence="3" id="KW-0732">Signal</keyword>